<name>A0AAU9FC46_DROMD</name>
<evidence type="ECO:0000313" key="4">
    <source>
        <dbReference type="Proteomes" id="UP001500889"/>
    </source>
</evidence>
<feature type="compositionally biased region" description="Low complexity" evidence="1">
    <location>
        <begin position="83"/>
        <end position="94"/>
    </location>
</feature>
<feature type="signal peptide" evidence="2">
    <location>
        <begin position="1"/>
        <end position="17"/>
    </location>
</feature>
<feature type="chain" id="PRO_5043392531" evidence="2">
    <location>
        <begin position="18"/>
        <end position="114"/>
    </location>
</feature>
<proteinExistence type="predicted"/>
<evidence type="ECO:0000313" key="3">
    <source>
        <dbReference type="EMBL" id="BFF93216.1"/>
    </source>
</evidence>
<accession>A0AAU9FC46</accession>
<dbReference type="AlphaFoldDB" id="A0AAU9FC46"/>
<evidence type="ECO:0000256" key="2">
    <source>
        <dbReference type="SAM" id="SignalP"/>
    </source>
</evidence>
<feature type="compositionally biased region" description="Low complexity" evidence="1">
    <location>
        <begin position="45"/>
        <end position="55"/>
    </location>
</feature>
<feature type="compositionally biased region" description="Low complexity" evidence="1">
    <location>
        <begin position="102"/>
        <end position="114"/>
    </location>
</feature>
<gene>
    <name evidence="3" type="ORF">DMAD_11107</name>
</gene>
<organism evidence="3 4">
    <name type="scientific">Drosophila madeirensis</name>
    <name type="common">Fruit fly</name>
    <dbReference type="NCBI Taxonomy" id="30013"/>
    <lineage>
        <taxon>Eukaryota</taxon>
        <taxon>Metazoa</taxon>
        <taxon>Ecdysozoa</taxon>
        <taxon>Arthropoda</taxon>
        <taxon>Hexapoda</taxon>
        <taxon>Insecta</taxon>
        <taxon>Pterygota</taxon>
        <taxon>Neoptera</taxon>
        <taxon>Endopterygota</taxon>
        <taxon>Diptera</taxon>
        <taxon>Brachycera</taxon>
        <taxon>Muscomorpha</taxon>
        <taxon>Ephydroidea</taxon>
        <taxon>Drosophilidae</taxon>
        <taxon>Drosophila</taxon>
        <taxon>Sophophora</taxon>
    </lineage>
</organism>
<feature type="region of interest" description="Disordered" evidence="1">
    <location>
        <begin position="38"/>
        <end position="114"/>
    </location>
</feature>
<keyword evidence="2" id="KW-0732">Signal</keyword>
<dbReference type="EMBL" id="AP029264">
    <property type="protein sequence ID" value="BFF93216.1"/>
    <property type="molecule type" value="Genomic_DNA"/>
</dbReference>
<evidence type="ECO:0000256" key="1">
    <source>
        <dbReference type="SAM" id="MobiDB-lite"/>
    </source>
</evidence>
<reference evidence="3 4" key="1">
    <citation type="submission" date="2024-02" db="EMBL/GenBank/DDBJ databases">
        <title>A chromosome-level genome assembly of Drosophila madeirensis, a fruit fly species endemic to Madeira island.</title>
        <authorList>
            <person name="Tomihara K."/>
            <person name="Llopart A."/>
            <person name="Yamamoto D."/>
        </authorList>
    </citation>
    <scope>NUCLEOTIDE SEQUENCE [LARGE SCALE GENOMIC DNA]</scope>
    <source>
        <strain evidence="3 4">RF1</strain>
    </source>
</reference>
<protein>
    <submittedName>
        <fullName evidence="3">Enhanced filamentous growth protein-like</fullName>
    </submittedName>
</protein>
<dbReference type="Proteomes" id="UP001500889">
    <property type="component" value="Chromosome U"/>
</dbReference>
<sequence>MKFMVIVFVVLFAMSTAQFGGPFGGIIREFERVEQQQEKVGFGSGLQQQQQQQQSGFGGGQQHQEQQQEQGVILRGPFGGGIEFIQGQQQEQDQNGGGGGQQQQQQENLFDLFG</sequence>
<feature type="compositionally biased region" description="Low complexity" evidence="1">
    <location>
        <begin position="62"/>
        <end position="71"/>
    </location>
</feature>
<keyword evidence="4" id="KW-1185">Reference proteome</keyword>